<dbReference type="Gene3D" id="3.40.50.2000">
    <property type="entry name" value="Glycogen Phosphorylase B"/>
    <property type="match status" value="1"/>
</dbReference>
<gene>
    <name evidence="2" type="ORF">A4R26_23405</name>
</gene>
<name>A0A1V9FHK1_9BACT</name>
<keyword evidence="3" id="KW-1185">Reference proteome</keyword>
<dbReference type="EMBL" id="LWBP01000190">
    <property type="protein sequence ID" value="OQP57858.1"/>
    <property type="molecule type" value="Genomic_DNA"/>
</dbReference>
<sequence length="359" mass="40453">MKVALITRSTLYSVKGGDTFQIINTARELKRLGIAADITLTNQPVQYRQYDLLHFFNIVRPADIVCHITRSKKPFVVSPNLVNYHEYDQLYRKGIAGSLFRFLPKNSIEYIKTIARWAQGNDVLMSRSYLWKGHKQSIQKILQQAARILPNTKLEYDQLAGFNVQLPGYTLVPNGIDPALFTLKNDRPKDPALVLCVARIEGLKNQLNLIKALNNTRYRLVIIGNPAPNQLPYYFECRKQAAANISFINHLPQDALTDWYQLAGIHILPSWFETCGLSTLEAAAMGCRVVITDKGYTREYFGDEAVYCDPASPESIFAAVEKAASAPATDTLSNKIMAQYTWQQAASQTAIAYKQVLQL</sequence>
<dbReference type="PANTHER" id="PTHR46401">
    <property type="entry name" value="GLYCOSYLTRANSFERASE WBBK-RELATED"/>
    <property type="match status" value="1"/>
</dbReference>
<dbReference type="SUPFAM" id="SSF53756">
    <property type="entry name" value="UDP-Glycosyltransferase/glycogen phosphorylase"/>
    <property type="match status" value="1"/>
</dbReference>
<evidence type="ECO:0000313" key="2">
    <source>
        <dbReference type="EMBL" id="OQP57858.1"/>
    </source>
</evidence>
<protein>
    <recommendedName>
        <fullName evidence="1">Glycosyl transferase family 1 domain-containing protein</fullName>
    </recommendedName>
</protein>
<reference evidence="3" key="1">
    <citation type="submission" date="2016-04" db="EMBL/GenBank/DDBJ databases">
        <authorList>
            <person name="Chen L."/>
            <person name="Zhuang W."/>
            <person name="Wang G."/>
        </authorList>
    </citation>
    <scope>NUCLEOTIDE SEQUENCE [LARGE SCALE GENOMIC DNA]</scope>
    <source>
        <strain evidence="3">208</strain>
    </source>
</reference>
<dbReference type="GO" id="GO:0016757">
    <property type="term" value="F:glycosyltransferase activity"/>
    <property type="evidence" value="ECO:0007669"/>
    <property type="project" value="InterPro"/>
</dbReference>
<evidence type="ECO:0000259" key="1">
    <source>
        <dbReference type="Pfam" id="PF00534"/>
    </source>
</evidence>
<dbReference type="STRING" id="550983.A4R26_23405"/>
<dbReference type="CDD" id="cd03801">
    <property type="entry name" value="GT4_PimA-like"/>
    <property type="match status" value="1"/>
</dbReference>
<dbReference type="OrthoDB" id="9811239at2"/>
<accession>A0A1V9FHK1</accession>
<evidence type="ECO:0000313" key="3">
    <source>
        <dbReference type="Proteomes" id="UP000192276"/>
    </source>
</evidence>
<comment type="caution">
    <text evidence="2">The sequence shown here is derived from an EMBL/GenBank/DDBJ whole genome shotgun (WGS) entry which is preliminary data.</text>
</comment>
<dbReference type="Proteomes" id="UP000192276">
    <property type="component" value="Unassembled WGS sequence"/>
</dbReference>
<proteinExistence type="predicted"/>
<dbReference type="RefSeq" id="WP_081166735.1">
    <property type="nucleotide sequence ID" value="NZ_LWBP01000190.1"/>
</dbReference>
<dbReference type="InterPro" id="IPR001296">
    <property type="entry name" value="Glyco_trans_1"/>
</dbReference>
<dbReference type="PANTHER" id="PTHR46401:SF8">
    <property type="entry name" value="BLL6006 PROTEIN"/>
    <property type="match status" value="1"/>
</dbReference>
<dbReference type="Pfam" id="PF00534">
    <property type="entry name" value="Glycos_transf_1"/>
    <property type="match status" value="1"/>
</dbReference>
<feature type="domain" description="Glycosyl transferase family 1" evidence="1">
    <location>
        <begin position="184"/>
        <end position="327"/>
    </location>
</feature>
<organism evidence="2 3">
    <name type="scientific">Niastella populi</name>
    <dbReference type="NCBI Taxonomy" id="550983"/>
    <lineage>
        <taxon>Bacteria</taxon>
        <taxon>Pseudomonadati</taxon>
        <taxon>Bacteroidota</taxon>
        <taxon>Chitinophagia</taxon>
        <taxon>Chitinophagales</taxon>
        <taxon>Chitinophagaceae</taxon>
        <taxon>Niastella</taxon>
    </lineage>
</organism>
<dbReference type="AlphaFoldDB" id="A0A1V9FHK1"/>